<dbReference type="EMBL" id="RQGA01000001">
    <property type="protein sequence ID" value="TGL45938.1"/>
    <property type="molecule type" value="Genomic_DNA"/>
</dbReference>
<dbReference type="Proteomes" id="UP000298125">
    <property type="component" value="Unassembled WGS sequence"/>
</dbReference>
<name>A0A4R9JLI1_9LEPT</name>
<evidence type="ECO:0000313" key="1">
    <source>
        <dbReference type="EMBL" id="TGL45938.1"/>
    </source>
</evidence>
<keyword evidence="2" id="KW-1185">Reference proteome</keyword>
<proteinExistence type="predicted"/>
<comment type="caution">
    <text evidence="1">The sequence shown here is derived from an EMBL/GenBank/DDBJ whole genome shotgun (WGS) entry which is preliminary data.</text>
</comment>
<gene>
    <name evidence="1" type="ORF">EHQ49_00695</name>
</gene>
<dbReference type="RefSeq" id="WP_135575340.1">
    <property type="nucleotide sequence ID" value="NZ_RQGA01000001.1"/>
</dbReference>
<dbReference type="Gene3D" id="1.25.40.10">
    <property type="entry name" value="Tetratricopeptide repeat domain"/>
    <property type="match status" value="1"/>
</dbReference>
<sequence>MDSKEIIKIREQAELARKEGRNEKAMSLMKEYLSLVHPSFTHYCWFFIAEILLEKNKITEALEHCDEALRIMKDFIPGLELRIKIHKSMGNFPEAKKDQTTIDDIQAREKKKWDDPNHYYHYK</sequence>
<organism evidence="1 2">
    <name type="scientific">Leptospira perdikensis</name>
    <dbReference type="NCBI Taxonomy" id="2484948"/>
    <lineage>
        <taxon>Bacteria</taxon>
        <taxon>Pseudomonadati</taxon>
        <taxon>Spirochaetota</taxon>
        <taxon>Spirochaetia</taxon>
        <taxon>Leptospirales</taxon>
        <taxon>Leptospiraceae</taxon>
        <taxon>Leptospira</taxon>
    </lineage>
</organism>
<accession>A0A4R9JLI1</accession>
<dbReference type="InterPro" id="IPR011990">
    <property type="entry name" value="TPR-like_helical_dom_sf"/>
</dbReference>
<protein>
    <submittedName>
        <fullName evidence="1">Tetratricopeptide repeat protein</fullName>
    </submittedName>
</protein>
<reference evidence="1" key="1">
    <citation type="journal article" date="2019" name="PLoS Negl. Trop. Dis.">
        <title>Revisiting the worldwide diversity of Leptospira species in the environment.</title>
        <authorList>
            <person name="Vincent A.T."/>
            <person name="Schiettekatte O."/>
            <person name="Bourhy P."/>
            <person name="Veyrier F.J."/>
            <person name="Picardeau M."/>
        </authorList>
    </citation>
    <scope>NUCLEOTIDE SEQUENCE [LARGE SCALE GENOMIC DNA]</scope>
    <source>
        <strain evidence="1">201702692</strain>
    </source>
</reference>
<evidence type="ECO:0000313" key="2">
    <source>
        <dbReference type="Proteomes" id="UP000298125"/>
    </source>
</evidence>
<dbReference type="SUPFAM" id="SSF48452">
    <property type="entry name" value="TPR-like"/>
    <property type="match status" value="1"/>
</dbReference>
<dbReference type="OrthoDB" id="331996at2"/>
<dbReference type="AlphaFoldDB" id="A0A4R9JLI1"/>